<keyword evidence="4" id="KW-0997">Cell inner membrane</keyword>
<comment type="subcellular location">
    <subcellularLocation>
        <location evidence="1">Cell membrane</location>
        <topology evidence="1">Multi-pass membrane protein</topology>
    </subcellularLocation>
</comment>
<name>A0ABZ2M0T1_9BACT</name>
<dbReference type="PANTHER" id="PTHR32196">
    <property type="entry name" value="ABC TRANSPORTER PERMEASE PROTEIN YPHD-RELATED-RELATED"/>
    <property type="match status" value="1"/>
</dbReference>
<dbReference type="RefSeq" id="WP_394825809.1">
    <property type="nucleotide sequence ID" value="NZ_CP089984.1"/>
</dbReference>
<feature type="transmembrane region" description="Helical" evidence="8">
    <location>
        <begin position="255"/>
        <end position="272"/>
    </location>
</feature>
<dbReference type="CDD" id="cd06579">
    <property type="entry name" value="TM_PBP1_transp_AraH_like"/>
    <property type="match status" value="1"/>
</dbReference>
<feature type="transmembrane region" description="Helical" evidence="8">
    <location>
        <begin position="137"/>
        <end position="154"/>
    </location>
</feature>
<dbReference type="EMBL" id="CP089984">
    <property type="protein sequence ID" value="WXB16180.1"/>
    <property type="molecule type" value="Genomic_DNA"/>
</dbReference>
<evidence type="ECO:0000313" key="10">
    <source>
        <dbReference type="Proteomes" id="UP001370348"/>
    </source>
</evidence>
<proteinExistence type="predicted"/>
<evidence type="ECO:0000256" key="5">
    <source>
        <dbReference type="ARBA" id="ARBA00022692"/>
    </source>
</evidence>
<evidence type="ECO:0000256" key="4">
    <source>
        <dbReference type="ARBA" id="ARBA00022519"/>
    </source>
</evidence>
<keyword evidence="2" id="KW-0813">Transport</keyword>
<feature type="transmembrane region" description="Helical" evidence="8">
    <location>
        <begin position="225"/>
        <end position="249"/>
    </location>
</feature>
<protein>
    <submittedName>
        <fullName evidence="9">ABC transporter permease</fullName>
    </submittedName>
</protein>
<evidence type="ECO:0000256" key="3">
    <source>
        <dbReference type="ARBA" id="ARBA00022475"/>
    </source>
</evidence>
<evidence type="ECO:0000313" key="9">
    <source>
        <dbReference type="EMBL" id="WXB16180.1"/>
    </source>
</evidence>
<evidence type="ECO:0000256" key="8">
    <source>
        <dbReference type="SAM" id="Phobius"/>
    </source>
</evidence>
<feature type="transmembrane region" description="Helical" evidence="8">
    <location>
        <begin position="78"/>
        <end position="98"/>
    </location>
</feature>
<keyword evidence="6 8" id="KW-1133">Transmembrane helix</keyword>
<feature type="transmembrane region" description="Helical" evidence="8">
    <location>
        <begin position="300"/>
        <end position="322"/>
    </location>
</feature>
<dbReference type="InterPro" id="IPR001851">
    <property type="entry name" value="ABC_transp_permease"/>
</dbReference>
<keyword evidence="3" id="KW-1003">Cell membrane</keyword>
<keyword evidence="7 8" id="KW-0472">Membrane</keyword>
<gene>
    <name evidence="9" type="ORF">LZC94_02645</name>
</gene>
<evidence type="ECO:0000256" key="1">
    <source>
        <dbReference type="ARBA" id="ARBA00004651"/>
    </source>
</evidence>
<feature type="transmembrane region" description="Helical" evidence="8">
    <location>
        <begin position="174"/>
        <end position="196"/>
    </location>
</feature>
<feature type="transmembrane region" description="Helical" evidence="8">
    <location>
        <begin position="52"/>
        <end position="71"/>
    </location>
</feature>
<organism evidence="9 10">
    <name type="scientific">Pendulispora albinea</name>
    <dbReference type="NCBI Taxonomy" id="2741071"/>
    <lineage>
        <taxon>Bacteria</taxon>
        <taxon>Pseudomonadati</taxon>
        <taxon>Myxococcota</taxon>
        <taxon>Myxococcia</taxon>
        <taxon>Myxococcales</taxon>
        <taxon>Sorangiineae</taxon>
        <taxon>Pendulisporaceae</taxon>
        <taxon>Pendulispora</taxon>
    </lineage>
</organism>
<evidence type="ECO:0000256" key="6">
    <source>
        <dbReference type="ARBA" id="ARBA00022989"/>
    </source>
</evidence>
<sequence length="330" mass="33577">MSQSSLRARLPALAHLERLGPASLRRLLAVTLGVLVVFSLASPDVFFTPLNFRLMAFALPEVTILSLAVMLSMLTGGIDLSVVSIANLAALAAASVLTGGEGGPARMLEAVLAALLTGLACGAANGALVTALRITPILATLGTMQLLNGIAIVLTGGKPVTALPDSFTELGNGVLLGVPIPFVLLAVVALLIALLVHRTSLGLRMTLVGANPDAARFSGVKNTRVLVGTYTLSGALGAIAGLVICARTASASPDYGASYVLLSIVVAVFAGVNPNGGYATVGGVVLSATCLQMLSSGLNILRFSPFVVLMAQGAILIGVMALNRWSERRG</sequence>
<dbReference type="Proteomes" id="UP001370348">
    <property type="component" value="Chromosome"/>
</dbReference>
<dbReference type="Pfam" id="PF02653">
    <property type="entry name" value="BPD_transp_2"/>
    <property type="match status" value="1"/>
</dbReference>
<feature type="transmembrane region" description="Helical" evidence="8">
    <location>
        <begin position="27"/>
        <end position="46"/>
    </location>
</feature>
<keyword evidence="5 8" id="KW-0812">Transmembrane</keyword>
<keyword evidence="10" id="KW-1185">Reference proteome</keyword>
<accession>A0ABZ2M0T1</accession>
<feature type="transmembrane region" description="Helical" evidence="8">
    <location>
        <begin position="110"/>
        <end position="130"/>
    </location>
</feature>
<evidence type="ECO:0000256" key="2">
    <source>
        <dbReference type="ARBA" id="ARBA00022448"/>
    </source>
</evidence>
<dbReference type="PANTHER" id="PTHR32196:SF21">
    <property type="entry name" value="ABC TRANSPORTER PERMEASE PROTEIN YPHD-RELATED"/>
    <property type="match status" value="1"/>
</dbReference>
<evidence type="ECO:0000256" key="7">
    <source>
        <dbReference type="ARBA" id="ARBA00023136"/>
    </source>
</evidence>
<reference evidence="9 10" key="1">
    <citation type="submission" date="2021-12" db="EMBL/GenBank/DDBJ databases">
        <title>Discovery of the Pendulisporaceae a myxobacterial family with distinct sporulation behavior and unique specialized metabolism.</title>
        <authorList>
            <person name="Garcia R."/>
            <person name="Popoff A."/>
            <person name="Bader C.D."/>
            <person name="Loehr J."/>
            <person name="Walesch S."/>
            <person name="Walt C."/>
            <person name="Boldt J."/>
            <person name="Bunk B."/>
            <person name="Haeckl F.J.F.P.J."/>
            <person name="Gunesch A.P."/>
            <person name="Birkelbach J."/>
            <person name="Nuebel U."/>
            <person name="Pietschmann T."/>
            <person name="Bach T."/>
            <person name="Mueller R."/>
        </authorList>
    </citation>
    <scope>NUCLEOTIDE SEQUENCE [LARGE SCALE GENOMIC DNA]</scope>
    <source>
        <strain evidence="9 10">MSr11954</strain>
    </source>
</reference>